<dbReference type="InterPro" id="IPR001647">
    <property type="entry name" value="HTH_TetR"/>
</dbReference>
<dbReference type="SUPFAM" id="SSF46689">
    <property type="entry name" value="Homeodomain-like"/>
    <property type="match status" value="1"/>
</dbReference>
<dbReference type="GO" id="GO:0000976">
    <property type="term" value="F:transcription cis-regulatory region binding"/>
    <property type="evidence" value="ECO:0007669"/>
    <property type="project" value="TreeGrafter"/>
</dbReference>
<feature type="DNA-binding region" description="H-T-H motif" evidence="5">
    <location>
        <begin position="38"/>
        <end position="57"/>
    </location>
</feature>
<proteinExistence type="predicted"/>
<dbReference type="Proteomes" id="UP000325797">
    <property type="component" value="Chromosome"/>
</dbReference>
<evidence type="ECO:0000256" key="5">
    <source>
        <dbReference type="PROSITE-ProRule" id="PRU00335"/>
    </source>
</evidence>
<dbReference type="InterPro" id="IPR050109">
    <property type="entry name" value="HTH-type_TetR-like_transc_reg"/>
</dbReference>
<reference evidence="7 8" key="1">
    <citation type="submission" date="2019-08" db="EMBL/GenBank/DDBJ databases">
        <title>Hyperibacter terrae gen. nov., sp. nov. and Hyperibacter viscosus sp. nov., two new members in the family Rhodospirillaceae isolated from the rhizosphere of Hypericum perforatum.</title>
        <authorList>
            <person name="Noviana Z."/>
        </authorList>
    </citation>
    <scope>NUCLEOTIDE SEQUENCE [LARGE SCALE GENOMIC DNA]</scope>
    <source>
        <strain evidence="7 8">R5959</strain>
    </source>
</reference>
<protein>
    <submittedName>
        <fullName evidence="7">TetR family transcriptional regulator</fullName>
    </submittedName>
</protein>
<name>A0A5J6N572_9PROT</name>
<evidence type="ECO:0000256" key="2">
    <source>
        <dbReference type="ARBA" id="ARBA00023015"/>
    </source>
</evidence>
<dbReference type="InterPro" id="IPR041490">
    <property type="entry name" value="KstR2_TetR_C"/>
</dbReference>
<dbReference type="PRINTS" id="PR00455">
    <property type="entry name" value="HTHTETR"/>
</dbReference>
<dbReference type="PROSITE" id="PS50977">
    <property type="entry name" value="HTH_TETR_2"/>
    <property type="match status" value="1"/>
</dbReference>
<dbReference type="OrthoDB" id="9814200at2"/>
<organism evidence="7 8">
    <name type="scientific">Hypericibacter adhaerens</name>
    <dbReference type="NCBI Taxonomy" id="2602016"/>
    <lineage>
        <taxon>Bacteria</taxon>
        <taxon>Pseudomonadati</taxon>
        <taxon>Pseudomonadota</taxon>
        <taxon>Alphaproteobacteria</taxon>
        <taxon>Rhodospirillales</taxon>
        <taxon>Dongiaceae</taxon>
        <taxon>Hypericibacter</taxon>
    </lineage>
</organism>
<keyword evidence="2" id="KW-0805">Transcription regulation</keyword>
<dbReference type="AlphaFoldDB" id="A0A5J6N572"/>
<dbReference type="KEGG" id="hadh:FRZ61_51890"/>
<evidence type="ECO:0000259" key="6">
    <source>
        <dbReference type="PROSITE" id="PS50977"/>
    </source>
</evidence>
<accession>A0A5J6N572</accession>
<dbReference type="GO" id="GO:0003700">
    <property type="term" value="F:DNA-binding transcription factor activity"/>
    <property type="evidence" value="ECO:0007669"/>
    <property type="project" value="TreeGrafter"/>
</dbReference>
<dbReference type="PANTHER" id="PTHR30055">
    <property type="entry name" value="HTH-TYPE TRANSCRIPTIONAL REGULATOR RUTR"/>
    <property type="match status" value="1"/>
</dbReference>
<dbReference type="Gene3D" id="1.10.357.10">
    <property type="entry name" value="Tetracycline Repressor, domain 2"/>
    <property type="match status" value="1"/>
</dbReference>
<evidence type="ECO:0000313" key="8">
    <source>
        <dbReference type="Proteomes" id="UP000325797"/>
    </source>
</evidence>
<sequence length="206" mass="23786">MKPSPRAELKARKQAYVQDEILAAAARLFAERGYRAVTIDDIGSSLDYTKSVVYYYFTSKNEILWQIFQRIYDSYFAGVSEIRSRNLPPAEAMAQIIRRHALNVMERRDWTAIYFREESELTDQQRKENAKKKRQYDAMIEEVYEAGIAAGVFCGMPAHIAVSGLLGMCNWLYVWYKEQGAFSAEQIADYCAELLANGYLKKNKKK</sequence>
<keyword evidence="3 5" id="KW-0238">DNA-binding</keyword>
<dbReference type="Pfam" id="PF17932">
    <property type="entry name" value="TetR_C_24"/>
    <property type="match status" value="1"/>
</dbReference>
<dbReference type="PANTHER" id="PTHR30055:SF175">
    <property type="entry name" value="HTH-TYPE TRANSCRIPTIONAL REPRESSOR KSTR2"/>
    <property type="match status" value="1"/>
</dbReference>
<evidence type="ECO:0000313" key="7">
    <source>
        <dbReference type="EMBL" id="QEX25242.1"/>
    </source>
</evidence>
<dbReference type="InterPro" id="IPR009057">
    <property type="entry name" value="Homeodomain-like_sf"/>
</dbReference>
<gene>
    <name evidence="7" type="ORF">FRZ61_51890</name>
</gene>
<keyword evidence="4" id="KW-0804">Transcription</keyword>
<evidence type="ECO:0000256" key="1">
    <source>
        <dbReference type="ARBA" id="ARBA00022491"/>
    </source>
</evidence>
<dbReference type="Pfam" id="PF00440">
    <property type="entry name" value="TetR_N"/>
    <property type="match status" value="1"/>
</dbReference>
<dbReference type="SUPFAM" id="SSF48498">
    <property type="entry name" value="Tetracyclin repressor-like, C-terminal domain"/>
    <property type="match status" value="1"/>
</dbReference>
<dbReference type="EMBL" id="CP042582">
    <property type="protein sequence ID" value="QEX25242.1"/>
    <property type="molecule type" value="Genomic_DNA"/>
</dbReference>
<dbReference type="RefSeq" id="WP_151120517.1">
    <property type="nucleotide sequence ID" value="NZ_CP042582.1"/>
</dbReference>
<feature type="domain" description="HTH tetR-type" evidence="6">
    <location>
        <begin position="15"/>
        <end position="75"/>
    </location>
</feature>
<evidence type="ECO:0000256" key="4">
    <source>
        <dbReference type="ARBA" id="ARBA00023163"/>
    </source>
</evidence>
<keyword evidence="1" id="KW-0678">Repressor</keyword>
<evidence type="ECO:0000256" key="3">
    <source>
        <dbReference type="ARBA" id="ARBA00023125"/>
    </source>
</evidence>
<keyword evidence="8" id="KW-1185">Reference proteome</keyword>
<dbReference type="Gene3D" id="1.10.10.60">
    <property type="entry name" value="Homeodomain-like"/>
    <property type="match status" value="1"/>
</dbReference>
<dbReference type="InterPro" id="IPR036271">
    <property type="entry name" value="Tet_transcr_reg_TetR-rel_C_sf"/>
</dbReference>